<name>A0A2U1STK2_METSR</name>
<evidence type="ECO:0000313" key="1">
    <source>
        <dbReference type="EMBL" id="PWB94932.1"/>
    </source>
</evidence>
<dbReference type="Gene3D" id="3.30.2000.30">
    <property type="match status" value="1"/>
</dbReference>
<dbReference type="OrthoDB" id="7630456at2"/>
<keyword evidence="2" id="KW-1185">Reference proteome</keyword>
<comment type="caution">
    <text evidence="1">The sequence shown here is derived from an EMBL/GenBank/DDBJ whole genome shotgun (WGS) entry which is preliminary data.</text>
</comment>
<dbReference type="InterPro" id="IPR021508">
    <property type="entry name" value="Gp17-like"/>
</dbReference>
<dbReference type="AlphaFoldDB" id="A0A2U1STK2"/>
<organism evidence="1 2">
    <name type="scientific">Methylosinus sporium</name>
    <dbReference type="NCBI Taxonomy" id="428"/>
    <lineage>
        <taxon>Bacteria</taxon>
        <taxon>Pseudomonadati</taxon>
        <taxon>Pseudomonadota</taxon>
        <taxon>Alphaproteobacteria</taxon>
        <taxon>Hyphomicrobiales</taxon>
        <taxon>Methylocystaceae</taxon>
        <taxon>Methylosinus</taxon>
    </lineage>
</organism>
<dbReference type="Pfam" id="PF11367">
    <property type="entry name" value="Tail_completion_gp17"/>
    <property type="match status" value="1"/>
</dbReference>
<evidence type="ECO:0000313" key="2">
    <source>
        <dbReference type="Proteomes" id="UP000245137"/>
    </source>
</evidence>
<dbReference type="EMBL" id="PUIV01000005">
    <property type="protein sequence ID" value="PWB94932.1"/>
    <property type="molecule type" value="Genomic_DNA"/>
</dbReference>
<dbReference type="RefSeq" id="WP_108916301.1">
    <property type="nucleotide sequence ID" value="NZ_BGJY01000005.1"/>
</dbReference>
<dbReference type="Proteomes" id="UP000245137">
    <property type="component" value="Unassembled WGS sequence"/>
</dbReference>
<reference evidence="1 2" key="1">
    <citation type="journal article" date="2018" name="Appl. Microbiol. Biotechnol.">
        <title>Co-cultivation of the strictly anaerobic methanogen Methanosarcina barkeri with aerobic methanotrophs in an oxygen-limited membrane bioreactor.</title>
        <authorList>
            <person name="In 't Zandt M.H."/>
            <person name="van den Bosch T.J.M."/>
            <person name="Rijkers R."/>
            <person name="van Kessel M.A.H.J."/>
            <person name="Jetten M.S.M."/>
            <person name="Welte C.U."/>
        </authorList>
    </citation>
    <scope>NUCLEOTIDE SEQUENCE [LARGE SCALE GENOMIC DNA]</scope>
    <source>
        <strain evidence="1 2">DSM 17706</strain>
    </source>
</reference>
<gene>
    <name evidence="1" type="ORF">C5689_05690</name>
</gene>
<dbReference type="InterPro" id="IPR053745">
    <property type="entry name" value="Viral_Tail_Comp_sf"/>
</dbReference>
<sequence length="136" mass="14882">MSRSPIIVLRRVIRACLASDATLVAALGGAKIYDEAPRGAEAPYLLFAEASLRDWSTTGSRGAEQIFTVSVVSIERGVAQALTIGEQIVALLDEAPLILDGHHLVDLRHQASETRRERNGRFARIDLRFRATTESL</sequence>
<proteinExistence type="predicted"/>
<protein>
    <submittedName>
        <fullName evidence="1">DUF3168 domain-containing protein</fullName>
    </submittedName>
</protein>
<accession>A0A2U1STK2</accession>